<dbReference type="AlphaFoldDB" id="W0DQ95"/>
<gene>
    <name evidence="1" type="ORF">THIAE_01610</name>
</gene>
<dbReference type="RefSeq" id="WP_006459744.1">
    <property type="nucleotide sequence ID" value="NZ_CP007030.1"/>
</dbReference>
<dbReference type="HOGENOM" id="CLU_084603_2_3_6"/>
<reference evidence="1 2" key="1">
    <citation type="submission" date="2013-12" db="EMBL/GenBank/DDBJ databases">
        <authorList>
            <consortium name="DOE Joint Genome Institute"/>
            <person name="Kappler U."/>
            <person name="Huntemann M."/>
            <person name="Han J."/>
            <person name="Chen A."/>
            <person name="Kyrpides N."/>
            <person name="Mavromatis K."/>
            <person name="Markowitz V."/>
            <person name="Palaniappan K."/>
            <person name="Ivanova N."/>
            <person name="Schaumberg A."/>
            <person name="Pati A."/>
            <person name="Liolios K."/>
            <person name="Nordberg H.P."/>
            <person name="Cantor M.N."/>
            <person name="Hua S.X."/>
            <person name="Woyke T."/>
        </authorList>
    </citation>
    <scope>NUCLEOTIDE SEQUENCE [LARGE SCALE GENOMIC DNA]</scope>
    <source>
        <strain evidence="2">AL2</strain>
    </source>
</reference>
<dbReference type="InParanoid" id="W0DQ95"/>
<dbReference type="FunCoup" id="W0DQ95">
    <property type="interactions" value="113"/>
</dbReference>
<dbReference type="SUPFAM" id="SSF53254">
    <property type="entry name" value="Phosphoglycerate mutase-like"/>
    <property type="match status" value="1"/>
</dbReference>
<dbReference type="PANTHER" id="PTHR47623">
    <property type="entry name" value="OS09G0287300 PROTEIN"/>
    <property type="match status" value="1"/>
</dbReference>
<protein>
    <submittedName>
        <fullName evidence="1">Histidine phosphatase</fullName>
    </submittedName>
</protein>
<sequence>MVSNNCRQLLLWRHAKSDWSDSSLADHDRPLATRGVKAAQRMANWLLSEKLIPEQVLCSSAVRTKQTLEFLTRLQPIPTTFDSQLYHAEPDQILAIISKVNPDIKRLMLVGHNPGYEQLEKQLNAQTDHPAMQANKVMPTGAIALFEFDGDWQDCPGLSMRLVTLVRPKTLTHKFIA</sequence>
<dbReference type="EMBL" id="CP007030">
    <property type="protein sequence ID" value="AHF00632.1"/>
    <property type="molecule type" value="Genomic_DNA"/>
</dbReference>
<dbReference type="eggNOG" id="COG2062">
    <property type="taxonomic scope" value="Bacteria"/>
</dbReference>
<dbReference type="Proteomes" id="UP000005380">
    <property type="component" value="Chromosome"/>
</dbReference>
<organism evidence="1 2">
    <name type="scientific">Thiomicrospira aerophila AL3</name>
    <dbReference type="NCBI Taxonomy" id="717772"/>
    <lineage>
        <taxon>Bacteria</taxon>
        <taxon>Pseudomonadati</taxon>
        <taxon>Pseudomonadota</taxon>
        <taxon>Gammaproteobacteria</taxon>
        <taxon>Thiotrichales</taxon>
        <taxon>Piscirickettsiaceae</taxon>
        <taxon>Thiomicrospira</taxon>
    </lineage>
</organism>
<name>W0DQ95_9GAMM</name>
<dbReference type="PANTHER" id="PTHR47623:SF1">
    <property type="entry name" value="OS09G0287300 PROTEIN"/>
    <property type="match status" value="1"/>
</dbReference>
<evidence type="ECO:0000313" key="2">
    <source>
        <dbReference type="Proteomes" id="UP000005380"/>
    </source>
</evidence>
<dbReference type="KEGG" id="tao:THIAE_01610"/>
<dbReference type="InterPro" id="IPR029033">
    <property type="entry name" value="His_PPase_superfam"/>
</dbReference>
<proteinExistence type="predicted"/>
<accession>W0DQ95</accession>
<dbReference type="STRING" id="717772.THIAE_01610"/>
<evidence type="ECO:0000313" key="1">
    <source>
        <dbReference type="EMBL" id="AHF00632.1"/>
    </source>
</evidence>
<dbReference type="Gene3D" id="3.40.50.1240">
    <property type="entry name" value="Phosphoglycerate mutase-like"/>
    <property type="match status" value="1"/>
</dbReference>
<dbReference type="Pfam" id="PF00300">
    <property type="entry name" value="His_Phos_1"/>
    <property type="match status" value="1"/>
</dbReference>
<keyword evidence="2" id="KW-1185">Reference proteome</keyword>
<dbReference type="OrthoDB" id="9810154at2"/>
<dbReference type="CDD" id="cd07067">
    <property type="entry name" value="HP_PGM_like"/>
    <property type="match status" value="1"/>
</dbReference>
<dbReference type="InterPro" id="IPR013078">
    <property type="entry name" value="His_Pase_superF_clade-1"/>
</dbReference>